<dbReference type="AlphaFoldDB" id="A0A498HGT1"/>
<protein>
    <submittedName>
        <fullName evidence="1">Uncharacterized protein</fullName>
    </submittedName>
</protein>
<organism evidence="1 2">
    <name type="scientific">Malus domestica</name>
    <name type="common">Apple</name>
    <name type="synonym">Pyrus malus</name>
    <dbReference type="NCBI Taxonomy" id="3750"/>
    <lineage>
        <taxon>Eukaryota</taxon>
        <taxon>Viridiplantae</taxon>
        <taxon>Streptophyta</taxon>
        <taxon>Embryophyta</taxon>
        <taxon>Tracheophyta</taxon>
        <taxon>Spermatophyta</taxon>
        <taxon>Magnoliopsida</taxon>
        <taxon>eudicotyledons</taxon>
        <taxon>Gunneridae</taxon>
        <taxon>Pentapetalae</taxon>
        <taxon>rosids</taxon>
        <taxon>fabids</taxon>
        <taxon>Rosales</taxon>
        <taxon>Rosaceae</taxon>
        <taxon>Amygdaloideae</taxon>
        <taxon>Maleae</taxon>
        <taxon>Malus</taxon>
    </lineage>
</organism>
<dbReference type="SMR" id="A0A498HGT1"/>
<reference evidence="1 2" key="1">
    <citation type="submission" date="2018-10" db="EMBL/GenBank/DDBJ databases">
        <title>A high-quality apple genome assembly.</title>
        <authorList>
            <person name="Hu J."/>
        </authorList>
    </citation>
    <scope>NUCLEOTIDE SEQUENCE [LARGE SCALE GENOMIC DNA]</scope>
    <source>
        <strain evidence="2">cv. HFTH1</strain>
        <tissue evidence="1">Young leaf</tissue>
    </source>
</reference>
<sequence length="76" mass="8516">MDNKWENVTNLRTLIKGKALMKMSGQSVFEVESDIRSFVAGDGLHLDSDQIYVVLGKLDTKMRAEGYVPNVDLLLT</sequence>
<accession>A0A498HGT1</accession>
<gene>
    <name evidence="1" type="ORF">DVH24_037308</name>
</gene>
<keyword evidence="2" id="KW-1185">Reference proteome</keyword>
<evidence type="ECO:0000313" key="2">
    <source>
        <dbReference type="Proteomes" id="UP000290289"/>
    </source>
</evidence>
<evidence type="ECO:0000313" key="1">
    <source>
        <dbReference type="EMBL" id="RXH69524.1"/>
    </source>
</evidence>
<name>A0A498HGT1_MALDO</name>
<comment type="caution">
    <text evidence="1">The sequence shown here is derived from an EMBL/GenBank/DDBJ whole genome shotgun (WGS) entry which is preliminary data.</text>
</comment>
<proteinExistence type="predicted"/>
<dbReference type="Proteomes" id="UP000290289">
    <property type="component" value="Chromosome 17"/>
</dbReference>
<dbReference type="EMBL" id="RDQH01000343">
    <property type="protein sequence ID" value="RXH69524.1"/>
    <property type="molecule type" value="Genomic_DNA"/>
</dbReference>